<sequence>MAQEVRWGVLGTAQIAKVFVQTVKKAEGSSIVAVASRSLERAQEWGKEQGIAKAYGSYEELLRDPDVDAVYIPTPTHLHESLTIAAAQHKKHVLCEKPLGCDVAQVKRMIAACKENNVQLMDGVMWTHHRRTEAMKEHIAKLGKINRVITCLSIDNVPTDNIRMNVELEPLGALGDLGWYNVRALQMVYGETTLPERVWASTKLNDSGVIVDFTAVLFYPGGSTASFDCSFNHCGWRQWLEVNGTEGSLRCEDLNYDERSRFSVTSAKRPWEKSDVEVEPCLAEVELVNAFNAIVRSGELQQRWVDITLHNQIIVDALRTAAQTEEVVHLPQFLQQHGL</sequence>
<dbReference type="OrthoDB" id="2129491at2759"/>
<dbReference type="SUPFAM" id="SSF51735">
    <property type="entry name" value="NAD(P)-binding Rossmann-fold domains"/>
    <property type="match status" value="1"/>
</dbReference>
<dbReference type="Gene3D" id="3.40.50.720">
    <property type="entry name" value="NAD(P)-binding Rossmann-like Domain"/>
    <property type="match status" value="1"/>
</dbReference>
<dbReference type="PANTHER" id="PTHR46368">
    <property type="match status" value="1"/>
</dbReference>
<dbReference type="VEuPathDB" id="AmoebaDB:ACA1_125130"/>
<dbReference type="STRING" id="1257118.L8GRC3"/>
<reference evidence="4 5" key="1">
    <citation type="journal article" date="2013" name="Genome Biol.">
        <title>Genome of Acanthamoeba castellanii highlights extensive lateral gene transfer and early evolution of tyrosine kinase signaling.</title>
        <authorList>
            <person name="Clarke M."/>
            <person name="Lohan A.J."/>
            <person name="Liu B."/>
            <person name="Lagkouvardos I."/>
            <person name="Roy S."/>
            <person name="Zafar N."/>
            <person name="Bertelli C."/>
            <person name="Schilde C."/>
            <person name="Kianianmomeni A."/>
            <person name="Burglin T.R."/>
            <person name="Frech C."/>
            <person name="Turcotte B."/>
            <person name="Kopec K.O."/>
            <person name="Synnott J.M."/>
            <person name="Choo C."/>
            <person name="Paponov I."/>
            <person name="Finkler A."/>
            <person name="Soon Heng Tan C."/>
            <person name="Hutchins A.P."/>
            <person name="Weinmeier T."/>
            <person name="Rattei T."/>
            <person name="Chu J.S."/>
            <person name="Gimenez G."/>
            <person name="Irimia M."/>
            <person name="Rigden D.J."/>
            <person name="Fitzpatrick D.A."/>
            <person name="Lorenzo-Morales J."/>
            <person name="Bateman A."/>
            <person name="Chiu C.H."/>
            <person name="Tang P."/>
            <person name="Hegemann P."/>
            <person name="Fromm H."/>
            <person name="Raoult D."/>
            <person name="Greub G."/>
            <person name="Miranda-Saavedra D."/>
            <person name="Chen N."/>
            <person name="Nash P."/>
            <person name="Ginger M.L."/>
            <person name="Horn M."/>
            <person name="Schaap P."/>
            <person name="Caler L."/>
            <person name="Loftus B."/>
        </authorList>
    </citation>
    <scope>NUCLEOTIDE SEQUENCE [LARGE SCALE GENOMIC DNA]</scope>
    <source>
        <strain evidence="4 5">Neff</strain>
    </source>
</reference>
<dbReference type="PANTHER" id="PTHR46368:SF4">
    <property type="entry name" value="OS10G0403700 PROTEIN"/>
    <property type="match status" value="1"/>
</dbReference>
<dbReference type="InterPro" id="IPR000683">
    <property type="entry name" value="Gfo/Idh/MocA-like_OxRdtase_N"/>
</dbReference>
<dbReference type="Pfam" id="PF22725">
    <property type="entry name" value="GFO_IDH_MocA_C3"/>
    <property type="match status" value="1"/>
</dbReference>
<dbReference type="Proteomes" id="UP000011083">
    <property type="component" value="Unassembled WGS sequence"/>
</dbReference>
<dbReference type="Gene3D" id="3.30.360.10">
    <property type="entry name" value="Dihydrodipicolinate Reductase, domain 2"/>
    <property type="match status" value="1"/>
</dbReference>
<name>L8GRC3_ACACF</name>
<evidence type="ECO:0000256" key="1">
    <source>
        <dbReference type="ARBA" id="ARBA00010928"/>
    </source>
</evidence>
<dbReference type="InterPro" id="IPR055170">
    <property type="entry name" value="GFO_IDH_MocA-like_dom"/>
</dbReference>
<comment type="similarity">
    <text evidence="1">Belongs to the Gfo/Idh/MocA family.</text>
</comment>
<dbReference type="SUPFAM" id="SSF55347">
    <property type="entry name" value="Glyceraldehyde-3-phosphate dehydrogenase-like, C-terminal domain"/>
    <property type="match status" value="1"/>
</dbReference>
<feature type="domain" description="GFO/IDH/MocA-like oxidoreductase" evidence="3">
    <location>
        <begin position="136"/>
        <end position="250"/>
    </location>
</feature>
<protein>
    <submittedName>
        <fullName evidence="4">Oxidoreductase family, NADbinding Rossmann fold domain containing protein</fullName>
    </submittedName>
</protein>
<organism evidence="4 5">
    <name type="scientific">Acanthamoeba castellanii (strain ATCC 30010 / Neff)</name>
    <dbReference type="NCBI Taxonomy" id="1257118"/>
    <lineage>
        <taxon>Eukaryota</taxon>
        <taxon>Amoebozoa</taxon>
        <taxon>Discosea</taxon>
        <taxon>Longamoebia</taxon>
        <taxon>Centramoebida</taxon>
        <taxon>Acanthamoebidae</taxon>
        <taxon>Acanthamoeba</taxon>
    </lineage>
</organism>
<dbReference type="RefSeq" id="XP_004336684.1">
    <property type="nucleotide sequence ID" value="XM_004336636.1"/>
</dbReference>
<proteinExistence type="inferred from homology"/>
<keyword evidence="5" id="KW-1185">Reference proteome</keyword>
<evidence type="ECO:0000259" key="2">
    <source>
        <dbReference type="Pfam" id="PF01408"/>
    </source>
</evidence>
<dbReference type="OMA" id="MDMTIVG"/>
<dbReference type="GeneID" id="14915258"/>
<evidence type="ECO:0000259" key="3">
    <source>
        <dbReference type="Pfam" id="PF22725"/>
    </source>
</evidence>
<dbReference type="Pfam" id="PF01408">
    <property type="entry name" value="GFO_IDH_MocA"/>
    <property type="match status" value="1"/>
</dbReference>
<dbReference type="InterPro" id="IPR036291">
    <property type="entry name" value="NAD(P)-bd_dom_sf"/>
</dbReference>
<dbReference type="AlphaFoldDB" id="L8GRC3"/>
<evidence type="ECO:0000313" key="4">
    <source>
        <dbReference type="EMBL" id="ELR14671.1"/>
    </source>
</evidence>
<evidence type="ECO:0000313" key="5">
    <source>
        <dbReference type="Proteomes" id="UP000011083"/>
    </source>
</evidence>
<feature type="domain" description="Gfo/Idh/MocA-like oxidoreductase N-terminal" evidence="2">
    <location>
        <begin position="5"/>
        <end position="121"/>
    </location>
</feature>
<accession>L8GRC3</accession>
<dbReference type="GO" id="GO:0000166">
    <property type="term" value="F:nucleotide binding"/>
    <property type="evidence" value="ECO:0007669"/>
    <property type="project" value="InterPro"/>
</dbReference>
<gene>
    <name evidence="4" type="ORF">ACA1_125130</name>
</gene>
<dbReference type="KEGG" id="acan:ACA1_125130"/>
<dbReference type="EMBL" id="KB008047">
    <property type="protein sequence ID" value="ELR14671.1"/>
    <property type="molecule type" value="Genomic_DNA"/>
</dbReference>